<dbReference type="Proteomes" id="UP000193920">
    <property type="component" value="Unassembled WGS sequence"/>
</dbReference>
<evidence type="ECO:0000256" key="9">
    <source>
        <dbReference type="PROSITE-ProRule" id="PRU00282"/>
    </source>
</evidence>
<evidence type="ECO:0000256" key="8">
    <source>
        <dbReference type="ARBA" id="ARBA00023136"/>
    </source>
</evidence>
<dbReference type="PANTHER" id="PTHR45939:SF1">
    <property type="entry name" value="MITOCHONDRIAL THIAMINE PYROPHOSPHATE CARRIER 1-RELATED"/>
    <property type="match status" value="1"/>
</dbReference>
<protein>
    <submittedName>
        <fullName evidence="12">Peroxisomal adenine nucleotide transporter 1</fullName>
    </submittedName>
</protein>
<evidence type="ECO:0000256" key="5">
    <source>
        <dbReference type="ARBA" id="ARBA00022737"/>
    </source>
</evidence>
<dbReference type="Pfam" id="PF00153">
    <property type="entry name" value="Mito_carr"/>
    <property type="match status" value="3"/>
</dbReference>
<accession>A0A1Y2FFW1</accession>
<evidence type="ECO:0000256" key="3">
    <source>
        <dbReference type="ARBA" id="ARBA00022448"/>
    </source>
</evidence>
<dbReference type="GO" id="GO:0015217">
    <property type="term" value="F:ADP transmembrane transporter activity"/>
    <property type="evidence" value="ECO:0007669"/>
    <property type="project" value="TreeGrafter"/>
</dbReference>
<reference evidence="12 13" key="1">
    <citation type="submission" date="2016-08" db="EMBL/GenBank/DDBJ databases">
        <title>A Parts List for Fungal Cellulosomes Revealed by Comparative Genomics.</title>
        <authorList>
            <consortium name="DOE Joint Genome Institute"/>
            <person name="Haitjema C.H."/>
            <person name="Gilmore S.P."/>
            <person name="Henske J.K."/>
            <person name="Solomon K.V."/>
            <person name="De Groot R."/>
            <person name="Kuo A."/>
            <person name="Mondo S.J."/>
            <person name="Salamov A.A."/>
            <person name="Labutti K."/>
            <person name="Zhao Z."/>
            <person name="Chiniquy J."/>
            <person name="Barry K."/>
            <person name="Brewer H.M."/>
            <person name="Purvine S.O."/>
            <person name="Wright A.T."/>
            <person name="Boxma B."/>
            <person name="Van Alen T."/>
            <person name="Hackstein J.H."/>
            <person name="Baker S.E."/>
            <person name="Grigoriev I.V."/>
            <person name="O'Malley M.A."/>
        </authorList>
    </citation>
    <scope>NUCLEOTIDE SEQUENCE [LARGE SCALE GENOMIC DNA]</scope>
    <source>
        <strain evidence="12 13">G1</strain>
    </source>
</reference>
<dbReference type="PROSITE" id="PS50920">
    <property type="entry name" value="SOLCAR"/>
    <property type="match status" value="3"/>
</dbReference>
<feature type="repeat" description="Solcar" evidence="9">
    <location>
        <begin position="5"/>
        <end position="98"/>
    </location>
</feature>
<evidence type="ECO:0000256" key="7">
    <source>
        <dbReference type="ARBA" id="ARBA00023128"/>
    </source>
</evidence>
<dbReference type="InterPro" id="IPR023395">
    <property type="entry name" value="MCP_dom_sf"/>
</dbReference>
<organism evidence="12 13">
    <name type="scientific">Neocallimastix californiae</name>
    <dbReference type="NCBI Taxonomy" id="1754190"/>
    <lineage>
        <taxon>Eukaryota</taxon>
        <taxon>Fungi</taxon>
        <taxon>Fungi incertae sedis</taxon>
        <taxon>Chytridiomycota</taxon>
        <taxon>Chytridiomycota incertae sedis</taxon>
        <taxon>Neocallimastigomycetes</taxon>
        <taxon>Neocallimastigales</taxon>
        <taxon>Neocallimastigaceae</taxon>
        <taxon>Neocallimastix</taxon>
    </lineage>
</organism>
<dbReference type="SUPFAM" id="SSF103506">
    <property type="entry name" value="Mitochondrial carrier"/>
    <property type="match status" value="1"/>
</dbReference>
<dbReference type="Gene3D" id="1.50.40.10">
    <property type="entry name" value="Mitochondrial carrier domain"/>
    <property type="match status" value="1"/>
</dbReference>
<dbReference type="PANTHER" id="PTHR45939">
    <property type="entry name" value="PEROXISOMAL MEMBRANE PROTEIN PMP34-RELATED"/>
    <property type="match status" value="1"/>
</dbReference>
<dbReference type="EMBL" id="MCOG01000009">
    <property type="protein sequence ID" value="ORY82294.1"/>
    <property type="molecule type" value="Genomic_DNA"/>
</dbReference>
<evidence type="ECO:0000256" key="6">
    <source>
        <dbReference type="ARBA" id="ARBA00022989"/>
    </source>
</evidence>
<feature type="repeat" description="Solcar" evidence="9">
    <location>
        <begin position="111"/>
        <end position="195"/>
    </location>
</feature>
<keyword evidence="3 10" id="KW-0813">Transport</keyword>
<gene>
    <name evidence="12" type="ORF">LY90DRAFT_697608</name>
</gene>
<sequence>MSYRLSPFENAIAGSVSSAFANTITYPLDIAKTRLQVQTHSHDLKNEEKLYKGTIDCLKRMIKEEGLDGLYSGLFSSLFGTVASSFAYFFWYSLVKKGYYKQNPKSIEKPLSIRVELTLGAIAGIVSHLCTLPISVVTTRQQTTPSENRKNFINTIFEVVKDDGITGLWKGLKPSVMLTMNPAITYGVFERIKSGVLETRKNSGKKMELSSGEVFVIGAFSKTVATIVTYPLIMAKIKLQWKPAKKENETEEERKEREQKTYNGIVDVLKKSYKNDGIPGLYQGMQAQILKAVLTQAILFVSKEKLNLYTYYAICALKKHVASRPKPVSTPAAPLANTVVNVESKL</sequence>
<dbReference type="InterPro" id="IPR052217">
    <property type="entry name" value="Mito/Peroxisomal_Carrier"/>
</dbReference>
<evidence type="ECO:0000256" key="4">
    <source>
        <dbReference type="ARBA" id="ARBA00022692"/>
    </source>
</evidence>
<evidence type="ECO:0000256" key="11">
    <source>
        <dbReference type="SAM" id="Phobius"/>
    </source>
</evidence>
<evidence type="ECO:0000256" key="2">
    <source>
        <dbReference type="ARBA" id="ARBA00006375"/>
    </source>
</evidence>
<dbReference type="GO" id="GO:0031966">
    <property type="term" value="C:mitochondrial membrane"/>
    <property type="evidence" value="ECO:0007669"/>
    <property type="project" value="UniProtKB-SubCell"/>
</dbReference>
<evidence type="ECO:0000313" key="12">
    <source>
        <dbReference type="EMBL" id="ORY82294.1"/>
    </source>
</evidence>
<evidence type="ECO:0000256" key="1">
    <source>
        <dbReference type="ARBA" id="ARBA00004225"/>
    </source>
</evidence>
<dbReference type="AlphaFoldDB" id="A0A1Y2FFW1"/>
<keyword evidence="13" id="KW-1185">Reference proteome</keyword>
<dbReference type="InterPro" id="IPR002067">
    <property type="entry name" value="MCP"/>
</dbReference>
<comment type="caution">
    <text evidence="12">The sequence shown here is derived from an EMBL/GenBank/DDBJ whole genome shotgun (WGS) entry which is preliminary data.</text>
</comment>
<name>A0A1Y2FFW1_9FUNG</name>
<keyword evidence="4 9" id="KW-0812">Transmembrane</keyword>
<keyword evidence="6 11" id="KW-1133">Transmembrane helix</keyword>
<proteinExistence type="inferred from homology"/>
<dbReference type="STRING" id="1754190.A0A1Y2FFW1"/>
<dbReference type="InterPro" id="IPR018108">
    <property type="entry name" value="MCP_transmembrane"/>
</dbReference>
<keyword evidence="5" id="KW-0677">Repeat</keyword>
<dbReference type="PRINTS" id="PR00926">
    <property type="entry name" value="MITOCARRIER"/>
</dbReference>
<evidence type="ECO:0000256" key="10">
    <source>
        <dbReference type="RuleBase" id="RU000488"/>
    </source>
</evidence>
<comment type="similarity">
    <text evidence="2 10">Belongs to the mitochondrial carrier (TC 2.A.29) family.</text>
</comment>
<feature type="transmembrane region" description="Helical" evidence="11">
    <location>
        <begin position="70"/>
        <end position="94"/>
    </location>
</feature>
<keyword evidence="8 9" id="KW-0472">Membrane</keyword>
<evidence type="ECO:0000313" key="13">
    <source>
        <dbReference type="Proteomes" id="UP000193920"/>
    </source>
</evidence>
<keyword evidence="7" id="KW-0496">Mitochondrion</keyword>
<dbReference type="OrthoDB" id="446044at2759"/>
<feature type="repeat" description="Solcar" evidence="9">
    <location>
        <begin position="209"/>
        <end position="309"/>
    </location>
</feature>
<comment type="subcellular location">
    <subcellularLocation>
        <location evidence="1">Mitochondrion membrane</location>
        <topology evidence="1">Multi-pass membrane protein</topology>
    </subcellularLocation>
</comment>